<dbReference type="Pfam" id="PF18759">
    <property type="entry name" value="Plavaka"/>
    <property type="match status" value="1"/>
</dbReference>
<proteinExistence type="predicted"/>
<name>A0A9P6CGG4_9AGAR</name>
<comment type="caution">
    <text evidence="1">The sequence shown here is derived from an EMBL/GenBank/DDBJ whole genome shotgun (WGS) entry which is preliminary data.</text>
</comment>
<keyword evidence="2" id="KW-1185">Reference proteome</keyword>
<dbReference type="InterPro" id="IPR041078">
    <property type="entry name" value="Plavaka"/>
</dbReference>
<dbReference type="OrthoDB" id="3208495at2759"/>
<dbReference type="AlphaFoldDB" id="A0A9P6CGG4"/>
<accession>A0A9P6CGG4</accession>
<dbReference type="Proteomes" id="UP000807353">
    <property type="component" value="Unassembled WGS sequence"/>
</dbReference>
<feature type="non-terminal residue" evidence="1">
    <location>
        <position position="1"/>
    </location>
</feature>
<organism evidence="1 2">
    <name type="scientific">Collybia nuda</name>
    <dbReference type="NCBI Taxonomy" id="64659"/>
    <lineage>
        <taxon>Eukaryota</taxon>
        <taxon>Fungi</taxon>
        <taxon>Dikarya</taxon>
        <taxon>Basidiomycota</taxon>
        <taxon>Agaricomycotina</taxon>
        <taxon>Agaricomycetes</taxon>
        <taxon>Agaricomycetidae</taxon>
        <taxon>Agaricales</taxon>
        <taxon>Tricholomatineae</taxon>
        <taxon>Clitocybaceae</taxon>
        <taxon>Collybia</taxon>
    </lineage>
</organism>
<reference evidence="1" key="1">
    <citation type="submission" date="2020-11" db="EMBL/GenBank/DDBJ databases">
        <authorList>
            <consortium name="DOE Joint Genome Institute"/>
            <person name="Ahrendt S."/>
            <person name="Riley R."/>
            <person name="Andreopoulos W."/>
            <person name="Labutti K."/>
            <person name="Pangilinan J."/>
            <person name="Ruiz-Duenas F.J."/>
            <person name="Barrasa J.M."/>
            <person name="Sanchez-Garcia M."/>
            <person name="Camarero S."/>
            <person name="Miyauchi S."/>
            <person name="Serrano A."/>
            <person name="Linde D."/>
            <person name="Babiker R."/>
            <person name="Drula E."/>
            <person name="Ayuso-Fernandez I."/>
            <person name="Pacheco R."/>
            <person name="Padilla G."/>
            <person name="Ferreira P."/>
            <person name="Barriuso J."/>
            <person name="Kellner H."/>
            <person name="Castanera R."/>
            <person name="Alfaro M."/>
            <person name="Ramirez L."/>
            <person name="Pisabarro A.G."/>
            <person name="Kuo A."/>
            <person name="Tritt A."/>
            <person name="Lipzen A."/>
            <person name="He G."/>
            <person name="Yan M."/>
            <person name="Ng V."/>
            <person name="Cullen D."/>
            <person name="Martin F."/>
            <person name="Rosso M.-N."/>
            <person name="Henrissat B."/>
            <person name="Hibbett D."/>
            <person name="Martinez A.T."/>
            <person name="Grigoriev I.V."/>
        </authorList>
    </citation>
    <scope>NUCLEOTIDE SEQUENCE</scope>
    <source>
        <strain evidence="1">CBS 247.69</strain>
    </source>
</reference>
<evidence type="ECO:0000313" key="2">
    <source>
        <dbReference type="Proteomes" id="UP000807353"/>
    </source>
</evidence>
<gene>
    <name evidence="1" type="ORF">BDZ94DRAFT_1348997</name>
</gene>
<sequence length="281" mass="32303">NQFNILREYNHQPSYDPDAHIKPEDLSNIPISQPTNDLPEIPQSYKPPWPFQNMSEYLLMNWFHSGGNQKSEAEINRLITEVIANVDFRPSDLADFTIHQGNTSLDKANLGYRNIPFSTDDWHEVLVDIDIPVPLKGTSSKTFQVPGLYYRSITDVIKNVWGSISFAQFHLSPFKRIHVNPSTGKETRMYYEVYTSDAWIAAHDKLQKEPNEPGCKLEKVIAGLMFWSDSTHLTNFGTASVWPLYMYFANLSKYIRARPNSGACHHIAFFPSVSFYFITKM</sequence>
<protein>
    <submittedName>
        <fullName evidence="1">Uncharacterized protein</fullName>
    </submittedName>
</protein>
<evidence type="ECO:0000313" key="1">
    <source>
        <dbReference type="EMBL" id="KAF9465231.1"/>
    </source>
</evidence>
<dbReference type="EMBL" id="MU150248">
    <property type="protein sequence ID" value="KAF9465231.1"/>
    <property type="molecule type" value="Genomic_DNA"/>
</dbReference>